<keyword evidence="3" id="KW-1133">Transmembrane helix</keyword>
<evidence type="ECO:0000256" key="2">
    <source>
        <dbReference type="ARBA" id="ARBA00022737"/>
    </source>
</evidence>
<proteinExistence type="predicted"/>
<dbReference type="KEGG" id="sdyn:Mal52_21980"/>
<keyword evidence="5" id="KW-1185">Reference proteome</keyword>
<dbReference type="Proteomes" id="UP000319383">
    <property type="component" value="Chromosome"/>
</dbReference>
<organism evidence="4 5">
    <name type="scientific">Symmachiella dynata</name>
    <dbReference type="NCBI Taxonomy" id="2527995"/>
    <lineage>
        <taxon>Bacteria</taxon>
        <taxon>Pseudomonadati</taxon>
        <taxon>Planctomycetota</taxon>
        <taxon>Planctomycetia</taxon>
        <taxon>Planctomycetales</taxon>
        <taxon>Planctomycetaceae</taxon>
        <taxon>Symmachiella</taxon>
    </lineage>
</organism>
<dbReference type="Pfam" id="PF13855">
    <property type="entry name" value="LRR_8"/>
    <property type="match status" value="1"/>
</dbReference>
<evidence type="ECO:0000313" key="4">
    <source>
        <dbReference type="EMBL" id="QDU43722.1"/>
    </source>
</evidence>
<keyword evidence="3" id="KW-0472">Membrane</keyword>
<feature type="transmembrane region" description="Helical" evidence="3">
    <location>
        <begin position="15"/>
        <end position="36"/>
    </location>
</feature>
<dbReference type="PANTHER" id="PTHR46652:SF3">
    <property type="entry name" value="LEUCINE-RICH REPEAT-CONTAINING PROTEIN 9"/>
    <property type="match status" value="1"/>
</dbReference>
<keyword evidence="2" id="KW-0677">Repeat</keyword>
<dbReference type="RefSeq" id="WP_145375980.1">
    <property type="nucleotide sequence ID" value="NZ_CP036276.1"/>
</dbReference>
<gene>
    <name evidence="4" type="primary">inlA_14</name>
    <name evidence="4" type="ORF">Mal52_21980</name>
</gene>
<keyword evidence="3" id="KW-0812">Transmembrane</keyword>
<dbReference type="InterPro" id="IPR032675">
    <property type="entry name" value="LRR_dom_sf"/>
</dbReference>
<evidence type="ECO:0000256" key="3">
    <source>
        <dbReference type="SAM" id="Phobius"/>
    </source>
</evidence>
<dbReference type="SUPFAM" id="SSF52058">
    <property type="entry name" value="L domain-like"/>
    <property type="match status" value="1"/>
</dbReference>
<keyword evidence="1" id="KW-0433">Leucine-rich repeat</keyword>
<dbReference type="PANTHER" id="PTHR46652">
    <property type="entry name" value="LEUCINE-RICH REPEAT AND IQ DOMAIN-CONTAINING PROTEIN 1-RELATED"/>
    <property type="match status" value="1"/>
</dbReference>
<dbReference type="InterPro" id="IPR001611">
    <property type="entry name" value="Leu-rich_rpt"/>
</dbReference>
<protein>
    <submittedName>
        <fullName evidence="4">Internalin-A</fullName>
    </submittedName>
</protein>
<accession>A0A517ZML0</accession>
<dbReference type="InterPro" id="IPR050836">
    <property type="entry name" value="SDS22/Internalin_LRR"/>
</dbReference>
<dbReference type="Gene3D" id="3.80.10.10">
    <property type="entry name" value="Ribonuclease Inhibitor"/>
    <property type="match status" value="1"/>
</dbReference>
<dbReference type="AlphaFoldDB" id="A0A517ZML0"/>
<evidence type="ECO:0000256" key="1">
    <source>
        <dbReference type="ARBA" id="ARBA00022614"/>
    </source>
</evidence>
<sequence length="232" mass="25514">MTDSAQKSRLPRTGILVLIAGVLLIGGGALMVWLPYHREQRVSAEFQGLGGTTGARIFRPAWIPDAVSDEYLTVFERVSIVDLSETHGSDLRLVQLRGLTMLKVLDLLGTQVSDSELEHLRGLTNLENLQLRYTQVSDAGLEHLRGQKNLAYLALGDTQISDAGLGHLRGLTNLQHLALDNTKISDVGLEHLRGLTNLGYLFVEDTYVTQAGVDKLQKALPDCRISWTQSSE</sequence>
<name>A0A517ZML0_9PLAN</name>
<reference evidence="4 5" key="1">
    <citation type="submission" date="2019-02" db="EMBL/GenBank/DDBJ databases">
        <title>Deep-cultivation of Planctomycetes and their phenomic and genomic characterization uncovers novel biology.</title>
        <authorList>
            <person name="Wiegand S."/>
            <person name="Jogler M."/>
            <person name="Boedeker C."/>
            <person name="Pinto D."/>
            <person name="Vollmers J."/>
            <person name="Rivas-Marin E."/>
            <person name="Kohn T."/>
            <person name="Peeters S.H."/>
            <person name="Heuer A."/>
            <person name="Rast P."/>
            <person name="Oberbeckmann S."/>
            <person name="Bunk B."/>
            <person name="Jeske O."/>
            <person name="Meyerdierks A."/>
            <person name="Storesund J.E."/>
            <person name="Kallscheuer N."/>
            <person name="Luecker S."/>
            <person name="Lage O.M."/>
            <person name="Pohl T."/>
            <person name="Merkel B.J."/>
            <person name="Hornburger P."/>
            <person name="Mueller R.-W."/>
            <person name="Bruemmer F."/>
            <person name="Labrenz M."/>
            <person name="Spormann A.M."/>
            <person name="Op den Camp H."/>
            <person name="Overmann J."/>
            <person name="Amann R."/>
            <person name="Jetten M.S.M."/>
            <person name="Mascher T."/>
            <person name="Medema M.H."/>
            <person name="Devos D.P."/>
            <person name="Kaster A.-K."/>
            <person name="Ovreas L."/>
            <person name="Rohde M."/>
            <person name="Galperin M.Y."/>
            <person name="Jogler C."/>
        </authorList>
    </citation>
    <scope>NUCLEOTIDE SEQUENCE [LARGE SCALE GENOMIC DNA]</scope>
    <source>
        <strain evidence="4 5">Mal52</strain>
    </source>
</reference>
<dbReference type="EMBL" id="CP036276">
    <property type="protein sequence ID" value="QDU43722.1"/>
    <property type="molecule type" value="Genomic_DNA"/>
</dbReference>
<evidence type="ECO:0000313" key="5">
    <source>
        <dbReference type="Proteomes" id="UP000319383"/>
    </source>
</evidence>